<evidence type="ECO:0000256" key="6">
    <source>
        <dbReference type="ARBA" id="ARBA00022679"/>
    </source>
</evidence>
<keyword evidence="4" id="KW-1003">Cell membrane</keyword>
<comment type="caution">
    <text evidence="18">The sequence shown here is derived from an EMBL/GenBank/DDBJ whole genome shotgun (WGS) entry which is preliminary data.</text>
</comment>
<dbReference type="Pfam" id="PF02743">
    <property type="entry name" value="dCache_1"/>
    <property type="match status" value="1"/>
</dbReference>
<dbReference type="GO" id="GO:0016301">
    <property type="term" value="F:kinase activity"/>
    <property type="evidence" value="ECO:0007669"/>
    <property type="project" value="UniProtKB-KW"/>
</dbReference>
<feature type="coiled-coil region" evidence="14">
    <location>
        <begin position="417"/>
        <end position="451"/>
    </location>
</feature>
<evidence type="ECO:0000256" key="10">
    <source>
        <dbReference type="ARBA" id="ARBA00022840"/>
    </source>
</evidence>
<dbReference type="SUPFAM" id="SSF103190">
    <property type="entry name" value="Sensory domain-like"/>
    <property type="match status" value="1"/>
</dbReference>
<dbReference type="InterPro" id="IPR005467">
    <property type="entry name" value="His_kinase_dom"/>
</dbReference>
<dbReference type="InterPro" id="IPR036097">
    <property type="entry name" value="HisK_dim/P_sf"/>
</dbReference>
<keyword evidence="9 18" id="KW-0418">Kinase</keyword>
<dbReference type="RefSeq" id="WP_190437326.1">
    <property type="nucleotide sequence ID" value="NZ_JAMPKM010000011.1"/>
</dbReference>
<dbReference type="SMART" id="SM00388">
    <property type="entry name" value="HisKA"/>
    <property type="match status" value="1"/>
</dbReference>
<feature type="transmembrane region" description="Helical" evidence="15">
    <location>
        <begin position="353"/>
        <end position="376"/>
    </location>
</feature>
<dbReference type="InterPro" id="IPR004358">
    <property type="entry name" value="Sig_transdc_His_kin-like_C"/>
</dbReference>
<keyword evidence="11 15" id="KW-1133">Transmembrane helix</keyword>
<evidence type="ECO:0000256" key="4">
    <source>
        <dbReference type="ARBA" id="ARBA00022475"/>
    </source>
</evidence>
<dbReference type="InterPro" id="IPR003661">
    <property type="entry name" value="HisK_dim/P_dom"/>
</dbReference>
<keyword evidence="13 15" id="KW-0472">Membrane</keyword>
<keyword evidence="8" id="KW-0547">Nucleotide-binding</keyword>
<accession>A0ABV0JAM3</accession>
<evidence type="ECO:0000256" key="1">
    <source>
        <dbReference type="ARBA" id="ARBA00000085"/>
    </source>
</evidence>
<dbReference type="CDD" id="cd06225">
    <property type="entry name" value="HAMP"/>
    <property type="match status" value="1"/>
</dbReference>
<evidence type="ECO:0000259" key="16">
    <source>
        <dbReference type="PROSITE" id="PS50109"/>
    </source>
</evidence>
<name>A0ABV0JAM3_9CYAN</name>
<evidence type="ECO:0000256" key="14">
    <source>
        <dbReference type="SAM" id="Coils"/>
    </source>
</evidence>
<dbReference type="Gene3D" id="6.10.340.10">
    <property type="match status" value="1"/>
</dbReference>
<evidence type="ECO:0000256" key="12">
    <source>
        <dbReference type="ARBA" id="ARBA00023012"/>
    </source>
</evidence>
<feature type="domain" description="Histidine kinase" evidence="16">
    <location>
        <begin position="472"/>
        <end position="699"/>
    </location>
</feature>
<dbReference type="Pfam" id="PF00672">
    <property type="entry name" value="HAMP"/>
    <property type="match status" value="1"/>
</dbReference>
<dbReference type="EC" id="2.7.13.3" evidence="3"/>
<dbReference type="SMART" id="SM00304">
    <property type="entry name" value="HAMP"/>
    <property type="match status" value="1"/>
</dbReference>
<dbReference type="CDD" id="cd00075">
    <property type="entry name" value="HATPase"/>
    <property type="match status" value="1"/>
</dbReference>
<keyword evidence="6" id="KW-0808">Transferase</keyword>
<dbReference type="PANTHER" id="PTHR42878:SF7">
    <property type="entry name" value="SENSOR HISTIDINE KINASE GLRK"/>
    <property type="match status" value="1"/>
</dbReference>
<reference evidence="18 19" key="1">
    <citation type="submission" date="2022-04" db="EMBL/GenBank/DDBJ databases">
        <title>Positive selection, recombination, and allopatry shape intraspecific diversity of widespread and dominant cyanobacteria.</title>
        <authorList>
            <person name="Wei J."/>
            <person name="Shu W."/>
            <person name="Hu C."/>
        </authorList>
    </citation>
    <scope>NUCLEOTIDE SEQUENCE [LARGE SCALE GENOMIC DNA]</scope>
    <source>
        <strain evidence="18 19">GB2-A4</strain>
    </source>
</reference>
<keyword evidence="12" id="KW-0902">Two-component regulatory system</keyword>
<gene>
    <name evidence="18" type="ORF">NC998_17145</name>
</gene>
<dbReference type="SUPFAM" id="SSF158472">
    <property type="entry name" value="HAMP domain-like"/>
    <property type="match status" value="1"/>
</dbReference>
<sequence>MKHPATLITKRLQKVPLQTVLVAPFVLQIAIAVGLTGWLSLRNGQNAVNDVASQLRTEVTARIQQHVTTYLETPHLVNRINADAIRLGLLNVENIPGLERYFWQQMQQFKTVSYISLGTEQAEYIGVERLDNGALQIEVSDRATGRNFQTYATDSRGNRTRLVQSKPNYDPRQRDWYKTSVKAGKPIWTEIYTYFSTQKLTITADQPLYDAQGKLIGVTAADLVLSQIGDFLRSLKIGKTGQTFIMERSGLLVATSLPEKPFILSADGKTQERLAATASRNELIRATAQHLQQRFGDLRQIRGSQQLDFQLEGKRQFLQVLPIPDQRGLDWLIVVVVPETDFMEQIEANTRSTILLCLTALIAAIVLGILTSRWIAQPILHLSRAAKALSQGEWEQTVPVEREDEVGVLARAFQNMAEQLRASFGVLEQRNEELEVRVQERTADIRAANEQLLVEIAERQRVEDALRVFLHAVSHDLRNPVTGMLMVLGNLLKSESLPIDDSNGSGKAVIPVARSILERMAQSSDRQLYLINSLLEVHASEVGGIVLQTEPLELEHLIIDVLTDFEPLLSKNQVSATALIPNNLPAVPADPLQLRRVLENLLANALKHNPPGVSLSVSVEQKDNSLLCRVQDNGAGINPEVREHLFDLYSRGPQTRRSTGLGLGLYLCRQIIVAHGGEMGVTSSPEAGSTFWFTLPLAPVATTTKSP</sequence>
<evidence type="ECO:0000313" key="18">
    <source>
        <dbReference type="EMBL" id="MEP0818827.1"/>
    </source>
</evidence>
<dbReference type="Proteomes" id="UP001464891">
    <property type="component" value="Unassembled WGS sequence"/>
</dbReference>
<keyword evidence="19" id="KW-1185">Reference proteome</keyword>
<dbReference type="PRINTS" id="PR00344">
    <property type="entry name" value="BCTRLSENSOR"/>
</dbReference>
<evidence type="ECO:0000256" key="9">
    <source>
        <dbReference type="ARBA" id="ARBA00022777"/>
    </source>
</evidence>
<organism evidence="18 19">
    <name type="scientific">Trichocoleus desertorum GB2-A4</name>
    <dbReference type="NCBI Taxonomy" id="2933944"/>
    <lineage>
        <taxon>Bacteria</taxon>
        <taxon>Bacillati</taxon>
        <taxon>Cyanobacteriota</taxon>
        <taxon>Cyanophyceae</taxon>
        <taxon>Leptolyngbyales</taxon>
        <taxon>Trichocoleusaceae</taxon>
        <taxon>Trichocoleus</taxon>
    </lineage>
</organism>
<keyword evidence="10" id="KW-0067">ATP-binding</keyword>
<evidence type="ECO:0000313" key="19">
    <source>
        <dbReference type="Proteomes" id="UP001464891"/>
    </source>
</evidence>
<dbReference type="SUPFAM" id="SSF55874">
    <property type="entry name" value="ATPase domain of HSP90 chaperone/DNA topoisomerase II/histidine kinase"/>
    <property type="match status" value="1"/>
</dbReference>
<dbReference type="Gene3D" id="1.10.287.130">
    <property type="match status" value="1"/>
</dbReference>
<feature type="domain" description="HAMP" evidence="17">
    <location>
        <begin position="373"/>
        <end position="425"/>
    </location>
</feature>
<feature type="transmembrane region" description="Helical" evidence="15">
    <location>
        <begin position="20"/>
        <end position="41"/>
    </location>
</feature>
<dbReference type="PANTHER" id="PTHR42878">
    <property type="entry name" value="TWO-COMPONENT HISTIDINE KINASE"/>
    <property type="match status" value="1"/>
</dbReference>
<comment type="catalytic activity">
    <reaction evidence="1">
        <text>ATP + protein L-histidine = ADP + protein N-phospho-L-histidine.</text>
        <dbReference type="EC" id="2.7.13.3"/>
    </reaction>
</comment>
<dbReference type="Pfam" id="PF02518">
    <property type="entry name" value="HATPase_c"/>
    <property type="match status" value="1"/>
</dbReference>
<keyword evidence="7 15" id="KW-0812">Transmembrane</keyword>
<proteinExistence type="predicted"/>
<dbReference type="Gene3D" id="3.30.565.10">
    <property type="entry name" value="Histidine kinase-like ATPase, C-terminal domain"/>
    <property type="match status" value="1"/>
</dbReference>
<evidence type="ECO:0000256" key="2">
    <source>
        <dbReference type="ARBA" id="ARBA00004651"/>
    </source>
</evidence>
<evidence type="ECO:0000256" key="3">
    <source>
        <dbReference type="ARBA" id="ARBA00012438"/>
    </source>
</evidence>
<dbReference type="Gene3D" id="3.30.450.20">
    <property type="entry name" value="PAS domain"/>
    <property type="match status" value="1"/>
</dbReference>
<dbReference type="PROSITE" id="PS50109">
    <property type="entry name" value="HIS_KIN"/>
    <property type="match status" value="1"/>
</dbReference>
<dbReference type="SUPFAM" id="SSF47384">
    <property type="entry name" value="Homodimeric domain of signal transducing histidine kinase"/>
    <property type="match status" value="1"/>
</dbReference>
<dbReference type="InterPro" id="IPR033479">
    <property type="entry name" value="dCache_1"/>
</dbReference>
<dbReference type="InterPro" id="IPR003660">
    <property type="entry name" value="HAMP_dom"/>
</dbReference>
<dbReference type="InterPro" id="IPR003594">
    <property type="entry name" value="HATPase_dom"/>
</dbReference>
<evidence type="ECO:0000256" key="8">
    <source>
        <dbReference type="ARBA" id="ARBA00022741"/>
    </source>
</evidence>
<comment type="subcellular location">
    <subcellularLocation>
        <location evidence="2">Cell membrane</location>
        <topology evidence="2">Multi-pass membrane protein</topology>
    </subcellularLocation>
</comment>
<evidence type="ECO:0000256" key="7">
    <source>
        <dbReference type="ARBA" id="ARBA00022692"/>
    </source>
</evidence>
<dbReference type="PROSITE" id="PS50885">
    <property type="entry name" value="HAMP"/>
    <property type="match status" value="1"/>
</dbReference>
<dbReference type="InterPro" id="IPR029151">
    <property type="entry name" value="Sensor-like_sf"/>
</dbReference>
<dbReference type="SMART" id="SM00387">
    <property type="entry name" value="HATPase_c"/>
    <property type="match status" value="1"/>
</dbReference>
<evidence type="ECO:0000256" key="15">
    <source>
        <dbReference type="SAM" id="Phobius"/>
    </source>
</evidence>
<dbReference type="EMBL" id="JAMPKM010000011">
    <property type="protein sequence ID" value="MEP0818827.1"/>
    <property type="molecule type" value="Genomic_DNA"/>
</dbReference>
<dbReference type="InterPro" id="IPR036890">
    <property type="entry name" value="HATPase_C_sf"/>
</dbReference>
<evidence type="ECO:0000256" key="13">
    <source>
        <dbReference type="ARBA" id="ARBA00023136"/>
    </source>
</evidence>
<evidence type="ECO:0000259" key="17">
    <source>
        <dbReference type="PROSITE" id="PS50885"/>
    </source>
</evidence>
<keyword evidence="5" id="KW-0597">Phosphoprotein</keyword>
<protein>
    <recommendedName>
        <fullName evidence="3">histidine kinase</fullName>
        <ecNumber evidence="3">2.7.13.3</ecNumber>
    </recommendedName>
</protein>
<evidence type="ECO:0000256" key="11">
    <source>
        <dbReference type="ARBA" id="ARBA00022989"/>
    </source>
</evidence>
<dbReference type="InterPro" id="IPR050351">
    <property type="entry name" value="BphY/WalK/GraS-like"/>
</dbReference>
<dbReference type="CDD" id="cd12913">
    <property type="entry name" value="PDC1_MCP_like"/>
    <property type="match status" value="1"/>
</dbReference>
<evidence type="ECO:0000256" key="5">
    <source>
        <dbReference type="ARBA" id="ARBA00022553"/>
    </source>
</evidence>
<keyword evidence="14" id="KW-0175">Coiled coil</keyword>
<dbReference type="CDD" id="cd00082">
    <property type="entry name" value="HisKA"/>
    <property type="match status" value="1"/>
</dbReference>
<dbReference type="Pfam" id="PF00512">
    <property type="entry name" value="HisKA"/>
    <property type="match status" value="1"/>
</dbReference>